<dbReference type="InterPro" id="IPR004360">
    <property type="entry name" value="Glyas_Fos-R_dOase_dom"/>
</dbReference>
<dbReference type="Pfam" id="PF00903">
    <property type="entry name" value="Glyoxalase"/>
    <property type="match status" value="1"/>
</dbReference>
<feature type="domain" description="VOC" evidence="1">
    <location>
        <begin position="3"/>
        <end position="130"/>
    </location>
</feature>
<dbReference type="InterPro" id="IPR037523">
    <property type="entry name" value="VOC_core"/>
</dbReference>
<name>A0A0U1P3W8_9BACI</name>
<dbReference type="OrthoDB" id="9798430at2"/>
<gene>
    <name evidence="2" type="ORF">BN000_04822</name>
</gene>
<evidence type="ECO:0000313" key="3">
    <source>
        <dbReference type="Proteomes" id="UP000199087"/>
    </source>
</evidence>
<proteinExistence type="predicted"/>
<dbReference type="Gene3D" id="3.10.180.10">
    <property type="entry name" value="2,3-Dihydroxybiphenyl 1,2-Dioxygenase, domain 1"/>
    <property type="match status" value="1"/>
</dbReference>
<dbReference type="EMBL" id="CVRB01000005">
    <property type="protein sequence ID" value="CRK84772.1"/>
    <property type="molecule type" value="Genomic_DNA"/>
</dbReference>
<dbReference type="PROSITE" id="PS51819">
    <property type="entry name" value="VOC"/>
    <property type="match status" value="1"/>
</dbReference>
<dbReference type="PANTHER" id="PTHR36503:SF2">
    <property type="entry name" value="BLR2408 PROTEIN"/>
    <property type="match status" value="1"/>
</dbReference>
<dbReference type="PANTHER" id="PTHR36503">
    <property type="entry name" value="BLR2520 PROTEIN"/>
    <property type="match status" value="1"/>
</dbReference>
<protein>
    <submittedName>
        <fullName evidence="2">Glyoxalase/bleomycin resistance protein</fullName>
    </submittedName>
</protein>
<accession>A0A0U1P3W8</accession>
<dbReference type="RefSeq" id="WP_090639036.1">
    <property type="nucleotide sequence ID" value="NZ_CVRB01000005.1"/>
</dbReference>
<dbReference type="Proteomes" id="UP000199087">
    <property type="component" value="Unassembled WGS sequence"/>
</dbReference>
<evidence type="ECO:0000259" key="1">
    <source>
        <dbReference type="PROSITE" id="PS51819"/>
    </source>
</evidence>
<keyword evidence="3" id="KW-1185">Reference proteome</keyword>
<dbReference type="InterPro" id="IPR029068">
    <property type="entry name" value="Glyas_Bleomycin-R_OHBP_Dase"/>
</dbReference>
<evidence type="ECO:0000313" key="2">
    <source>
        <dbReference type="EMBL" id="CRK84772.1"/>
    </source>
</evidence>
<reference evidence="3" key="1">
    <citation type="submission" date="2015-05" db="EMBL/GenBank/DDBJ databases">
        <authorList>
            <person name="Urmite Genomes"/>
        </authorList>
    </citation>
    <scope>NUCLEOTIDE SEQUENCE [LARGE SCALE GENOMIC DNA]</scope>
    <source>
        <strain evidence="3">LF1</strain>
    </source>
</reference>
<dbReference type="AlphaFoldDB" id="A0A0U1P3W8"/>
<dbReference type="SUPFAM" id="SSF54593">
    <property type="entry name" value="Glyoxalase/Bleomycin resistance protein/Dihydroxybiphenyl dioxygenase"/>
    <property type="match status" value="1"/>
</dbReference>
<sequence>MSRELWLNLPVREPERAKEFYKQLGFRLNEQYVSQDGSFSFFVGDNQVVLMLFPESTFRGFTGNAVADSAQGTEVLFSLGANSRDEVDDLALKAERAGGTIFSKPSEQGGWLYGCGFADPDGHRWNALYMDMSKMPQG</sequence>
<dbReference type="STRING" id="1499688.BN000_04822"/>
<organism evidence="2 3">
    <name type="scientific">Neobacillus massiliamazoniensis</name>
    <dbReference type="NCBI Taxonomy" id="1499688"/>
    <lineage>
        <taxon>Bacteria</taxon>
        <taxon>Bacillati</taxon>
        <taxon>Bacillota</taxon>
        <taxon>Bacilli</taxon>
        <taxon>Bacillales</taxon>
        <taxon>Bacillaceae</taxon>
        <taxon>Neobacillus</taxon>
    </lineage>
</organism>